<organism evidence="6 7">
    <name type="scientific">Glarea lozoyensis (strain ATCC 20868 / MF5171)</name>
    <dbReference type="NCBI Taxonomy" id="1116229"/>
    <lineage>
        <taxon>Eukaryota</taxon>
        <taxon>Fungi</taxon>
        <taxon>Dikarya</taxon>
        <taxon>Ascomycota</taxon>
        <taxon>Pezizomycotina</taxon>
        <taxon>Leotiomycetes</taxon>
        <taxon>Helotiales</taxon>
        <taxon>Helotiaceae</taxon>
        <taxon>Glarea</taxon>
    </lineage>
</organism>
<dbReference type="AlphaFoldDB" id="S3EAE7"/>
<dbReference type="KEGG" id="glz:GLAREA_10970"/>
<comment type="similarity">
    <text evidence="1">Belongs to the Gfa family.</text>
</comment>
<dbReference type="GeneID" id="19470014"/>
<evidence type="ECO:0000313" key="6">
    <source>
        <dbReference type="EMBL" id="EPE35273.1"/>
    </source>
</evidence>
<gene>
    <name evidence="6" type="ORF">GLAREA_10970</name>
</gene>
<proteinExistence type="inferred from homology"/>
<dbReference type="RefSeq" id="XP_008077352.1">
    <property type="nucleotide sequence ID" value="XM_008079161.1"/>
</dbReference>
<dbReference type="InterPro" id="IPR006913">
    <property type="entry name" value="CENP-V/GFA"/>
</dbReference>
<evidence type="ECO:0000256" key="3">
    <source>
        <dbReference type="ARBA" id="ARBA00022833"/>
    </source>
</evidence>
<evidence type="ECO:0000256" key="1">
    <source>
        <dbReference type="ARBA" id="ARBA00005495"/>
    </source>
</evidence>
<evidence type="ECO:0000259" key="5">
    <source>
        <dbReference type="PROSITE" id="PS51891"/>
    </source>
</evidence>
<dbReference type="OrthoDB" id="1601230at2759"/>
<dbReference type="eggNOG" id="ENOG502SPDF">
    <property type="taxonomic scope" value="Eukaryota"/>
</dbReference>
<dbReference type="HOGENOM" id="CLU_055491_3_6_1"/>
<name>S3EAE7_GLAL2</name>
<evidence type="ECO:0000256" key="2">
    <source>
        <dbReference type="ARBA" id="ARBA00022723"/>
    </source>
</evidence>
<dbReference type="Gene3D" id="3.90.1590.10">
    <property type="entry name" value="glutathione-dependent formaldehyde- activating enzyme (gfa)"/>
    <property type="match status" value="1"/>
</dbReference>
<sequence>MPGSGSCLCGAITYEFTGAPATTAICHCTDCQKWAGSALSTNVAVPHDSFKVTKGEAKRYEMRGASGLEYPHFFCADCGSSIYAQPQLMPELTLIRAGTLDNGGAEFDVEVEFYTKDRKGFVSAVEGAKQCETMS</sequence>
<reference evidence="6 7" key="1">
    <citation type="journal article" date="2013" name="BMC Genomics">
        <title>Genomics-driven discovery of the pneumocandin biosynthetic gene cluster in the fungus Glarea lozoyensis.</title>
        <authorList>
            <person name="Chen L."/>
            <person name="Yue Q."/>
            <person name="Zhang X."/>
            <person name="Xiang M."/>
            <person name="Wang C."/>
            <person name="Li S."/>
            <person name="Che Y."/>
            <person name="Ortiz-Lopez F.J."/>
            <person name="Bills G.F."/>
            <person name="Liu X."/>
            <person name="An Z."/>
        </authorList>
    </citation>
    <scope>NUCLEOTIDE SEQUENCE [LARGE SCALE GENOMIC DNA]</scope>
    <source>
        <strain evidence="7">ATCC 20868 / MF5171</strain>
    </source>
</reference>
<keyword evidence="7" id="KW-1185">Reference proteome</keyword>
<dbReference type="PROSITE" id="PS51891">
    <property type="entry name" value="CENP_V_GFA"/>
    <property type="match status" value="1"/>
</dbReference>
<protein>
    <submittedName>
        <fullName evidence="6">Mss4-like protein</fullName>
    </submittedName>
</protein>
<feature type="domain" description="CENP-V/GFA" evidence="5">
    <location>
        <begin position="3"/>
        <end position="108"/>
    </location>
</feature>
<dbReference type="GO" id="GO:0016846">
    <property type="term" value="F:carbon-sulfur lyase activity"/>
    <property type="evidence" value="ECO:0007669"/>
    <property type="project" value="InterPro"/>
</dbReference>
<keyword evidence="3" id="KW-0862">Zinc</keyword>
<evidence type="ECO:0000256" key="4">
    <source>
        <dbReference type="ARBA" id="ARBA00023239"/>
    </source>
</evidence>
<dbReference type="EMBL" id="KE145354">
    <property type="protein sequence ID" value="EPE35273.1"/>
    <property type="molecule type" value="Genomic_DNA"/>
</dbReference>
<keyword evidence="2" id="KW-0479">Metal-binding</keyword>
<dbReference type="Pfam" id="PF04828">
    <property type="entry name" value="GFA"/>
    <property type="match status" value="1"/>
</dbReference>
<dbReference type="PANTHER" id="PTHR33337">
    <property type="entry name" value="GFA DOMAIN-CONTAINING PROTEIN"/>
    <property type="match status" value="1"/>
</dbReference>
<dbReference type="Proteomes" id="UP000016922">
    <property type="component" value="Unassembled WGS sequence"/>
</dbReference>
<evidence type="ECO:0000313" key="7">
    <source>
        <dbReference type="Proteomes" id="UP000016922"/>
    </source>
</evidence>
<dbReference type="OMA" id="GSCMCGG"/>
<dbReference type="SUPFAM" id="SSF51316">
    <property type="entry name" value="Mss4-like"/>
    <property type="match status" value="1"/>
</dbReference>
<accession>S3EAE7</accession>
<keyword evidence="4" id="KW-0456">Lyase</keyword>
<dbReference type="InterPro" id="IPR011057">
    <property type="entry name" value="Mss4-like_sf"/>
</dbReference>
<dbReference type="GO" id="GO:0046872">
    <property type="term" value="F:metal ion binding"/>
    <property type="evidence" value="ECO:0007669"/>
    <property type="project" value="UniProtKB-KW"/>
</dbReference>
<dbReference type="PANTHER" id="PTHR33337:SF30">
    <property type="entry name" value="DUF636 DOMAIN PROTEIN (AFU_ORTHOLOGUE AFUA_1G03180)"/>
    <property type="match status" value="1"/>
</dbReference>